<dbReference type="Gene3D" id="3.30.519.10">
    <property type="entry name" value="Guanine Nucleotide Dissociation Inhibitor, domain 2"/>
    <property type="match status" value="1"/>
</dbReference>
<dbReference type="SUPFAM" id="SSF54373">
    <property type="entry name" value="FAD-linked reductases, C-terminal domain"/>
    <property type="match status" value="1"/>
</dbReference>
<dbReference type="GO" id="GO:0005737">
    <property type="term" value="C:cytoplasm"/>
    <property type="evidence" value="ECO:0007669"/>
    <property type="project" value="TreeGrafter"/>
</dbReference>
<dbReference type="EMBL" id="CAKMRJ010005412">
    <property type="protein sequence ID" value="CAH1440763.1"/>
    <property type="molecule type" value="Genomic_DNA"/>
</dbReference>
<name>A0AAU9NSN4_9ASTR</name>
<comment type="caution">
    <text evidence="2">The sequence shown here is derived from an EMBL/GenBank/DDBJ whole genome shotgun (WGS) entry which is preliminary data.</text>
</comment>
<comment type="similarity">
    <text evidence="1">Belongs to the Rab GDI family.</text>
</comment>
<dbReference type="GO" id="GO:0016192">
    <property type="term" value="P:vesicle-mediated transport"/>
    <property type="evidence" value="ECO:0007669"/>
    <property type="project" value="TreeGrafter"/>
</dbReference>
<dbReference type="PANTHER" id="PTHR11787">
    <property type="entry name" value="RAB GDP-DISSOCIATION INHIBITOR"/>
    <property type="match status" value="1"/>
</dbReference>
<dbReference type="GO" id="GO:0007264">
    <property type="term" value="P:small GTPase-mediated signal transduction"/>
    <property type="evidence" value="ECO:0007669"/>
    <property type="project" value="InterPro"/>
</dbReference>
<dbReference type="GO" id="GO:0015031">
    <property type="term" value="P:protein transport"/>
    <property type="evidence" value="ECO:0007669"/>
    <property type="project" value="InterPro"/>
</dbReference>
<protein>
    <recommendedName>
        <fullName evidence="1">Guanosine nucleotide diphosphate dissociation inhibitor</fullName>
    </recommendedName>
</protein>
<dbReference type="InterPro" id="IPR000806">
    <property type="entry name" value="RabGDI"/>
</dbReference>
<dbReference type="AlphaFoldDB" id="A0AAU9NSN4"/>
<reference evidence="2 3" key="1">
    <citation type="submission" date="2022-01" db="EMBL/GenBank/DDBJ databases">
        <authorList>
            <person name="Xiong W."/>
            <person name="Schranz E."/>
        </authorList>
    </citation>
    <scope>NUCLEOTIDE SEQUENCE [LARGE SCALE GENOMIC DNA]</scope>
</reference>
<evidence type="ECO:0000256" key="1">
    <source>
        <dbReference type="RuleBase" id="RU363124"/>
    </source>
</evidence>
<dbReference type="Pfam" id="PF00996">
    <property type="entry name" value="GDI"/>
    <property type="match status" value="1"/>
</dbReference>
<dbReference type="GO" id="GO:0005093">
    <property type="term" value="F:Rab GDP-dissociation inhibitor activity"/>
    <property type="evidence" value="ECO:0007669"/>
    <property type="project" value="InterPro"/>
</dbReference>
<accession>A0AAU9NSN4</accession>
<dbReference type="PRINTS" id="PR00892">
    <property type="entry name" value="RABGDI"/>
</dbReference>
<dbReference type="InterPro" id="IPR018203">
    <property type="entry name" value="GDP_dissociation_inhibitor"/>
</dbReference>
<dbReference type="Proteomes" id="UP001157418">
    <property type="component" value="Unassembled WGS sequence"/>
</dbReference>
<organism evidence="2 3">
    <name type="scientific">Lactuca virosa</name>
    <dbReference type="NCBI Taxonomy" id="75947"/>
    <lineage>
        <taxon>Eukaryota</taxon>
        <taxon>Viridiplantae</taxon>
        <taxon>Streptophyta</taxon>
        <taxon>Embryophyta</taxon>
        <taxon>Tracheophyta</taxon>
        <taxon>Spermatophyta</taxon>
        <taxon>Magnoliopsida</taxon>
        <taxon>eudicotyledons</taxon>
        <taxon>Gunneridae</taxon>
        <taxon>Pentapetalae</taxon>
        <taxon>asterids</taxon>
        <taxon>campanulids</taxon>
        <taxon>Asterales</taxon>
        <taxon>Asteraceae</taxon>
        <taxon>Cichorioideae</taxon>
        <taxon>Cichorieae</taxon>
        <taxon>Lactucinae</taxon>
        <taxon>Lactuca</taxon>
    </lineage>
</organism>
<evidence type="ECO:0000313" key="3">
    <source>
        <dbReference type="Proteomes" id="UP001157418"/>
    </source>
</evidence>
<keyword evidence="3" id="KW-1185">Reference proteome</keyword>
<evidence type="ECO:0000313" key="2">
    <source>
        <dbReference type="EMBL" id="CAH1440763.1"/>
    </source>
</evidence>
<proteinExistence type="inferred from homology"/>
<sequence>MDSHASCLTPPLGSTMSISFNATDSDYRHPFHIQLQLLLNTNPTPATRLLYVQMVYFGSLSYTIPKIKEWRCNGKGYVAYRNFITRLENRMKLQPPSHLSSPGTRHDPEIDAVSLWGGLTALKKLTCVEDQNIRLSAVYGGSYMLNKPECKVEFEDGKAIGVTTEGETAKCKKVVCDPSYLPDKVKAVGKVARAICIVSHPIPHTNDAHSTQVILPQKQLGRKSDMYLFCCSYSHNVVPKGKFIAFVTTEAETDNPETVFNFSTGRLTDKIVLDNKVNLIFVGIHMSEDGDANK</sequence>
<dbReference type="PANTHER" id="PTHR11787:SF28">
    <property type="entry name" value="GUANOSINE NUCLEOTIDE DIPHOSPHATE DISSOCIATION INHIBITOR"/>
    <property type="match status" value="1"/>
</dbReference>
<gene>
    <name evidence="2" type="ORF">LVIROSA_LOCUS26876</name>
</gene>